<dbReference type="AlphaFoldDB" id="A0A0J8TQI5"/>
<protein>
    <submittedName>
        <fullName evidence="1">Uncharacterized protein</fullName>
    </submittedName>
</protein>
<reference evidence="2" key="1">
    <citation type="journal article" date="2010" name="Genome Res.">
        <title>Population genomic sequencing of Coccidioides fungi reveals recent hybridization and transposon control.</title>
        <authorList>
            <person name="Neafsey D.E."/>
            <person name="Barker B.M."/>
            <person name="Sharpton T.J."/>
            <person name="Stajich J.E."/>
            <person name="Park D.J."/>
            <person name="Whiston E."/>
            <person name="Hung C.-Y."/>
            <person name="McMahan C."/>
            <person name="White J."/>
            <person name="Sykes S."/>
            <person name="Heiman D."/>
            <person name="Young S."/>
            <person name="Zeng Q."/>
            <person name="Abouelleil A."/>
            <person name="Aftuck L."/>
            <person name="Bessette D."/>
            <person name="Brown A."/>
            <person name="FitzGerald M."/>
            <person name="Lui A."/>
            <person name="Macdonald J.P."/>
            <person name="Priest M."/>
            <person name="Orbach M.J."/>
            <person name="Galgiani J.N."/>
            <person name="Kirkland T.N."/>
            <person name="Cole G.T."/>
            <person name="Birren B.W."/>
            <person name="Henn M.R."/>
            <person name="Taylor J.W."/>
            <person name="Rounsley S.D."/>
        </authorList>
    </citation>
    <scope>NUCLEOTIDE SEQUENCE [LARGE SCALE GENOMIC DNA]</scope>
    <source>
        <strain evidence="2">RMSCC 3703</strain>
    </source>
</reference>
<dbReference type="EMBL" id="DS268396">
    <property type="protein sequence ID" value="KMU76012.1"/>
    <property type="molecule type" value="Genomic_DNA"/>
</dbReference>
<proteinExistence type="predicted"/>
<evidence type="ECO:0000313" key="2">
    <source>
        <dbReference type="Proteomes" id="UP000054559"/>
    </source>
</evidence>
<organism evidence="1 2">
    <name type="scientific">Coccidioides immitis RMSCC 3703</name>
    <dbReference type="NCBI Taxonomy" id="454286"/>
    <lineage>
        <taxon>Eukaryota</taxon>
        <taxon>Fungi</taxon>
        <taxon>Dikarya</taxon>
        <taxon>Ascomycota</taxon>
        <taxon>Pezizomycotina</taxon>
        <taxon>Eurotiomycetes</taxon>
        <taxon>Eurotiomycetidae</taxon>
        <taxon>Onygenales</taxon>
        <taxon>Onygenaceae</taxon>
        <taxon>Coccidioides</taxon>
    </lineage>
</organism>
<accession>A0A0J8TQI5</accession>
<dbReference type="Proteomes" id="UP000054559">
    <property type="component" value="Unassembled WGS sequence"/>
</dbReference>
<name>A0A0J8TQI5_COCIT</name>
<evidence type="ECO:0000313" key="1">
    <source>
        <dbReference type="EMBL" id="KMU76012.1"/>
    </source>
</evidence>
<sequence>MVHLNQPDRNQHDIGMDFLATGGAFIAPTPTVSKLLITHCFYLRLEVFKMYPAVNGDSKGAKEIPVIFPALPFGNMRRKLIGAECHRTRGLWLAS</sequence>
<gene>
    <name evidence="1" type="ORF">CISG_10417</name>
</gene>